<keyword evidence="3" id="KW-1185">Reference proteome</keyword>
<keyword evidence="1" id="KW-1133">Transmembrane helix</keyword>
<dbReference type="Proteomes" id="UP000007076">
    <property type="component" value="Chromosome"/>
</dbReference>
<dbReference type="HOGENOM" id="CLU_2493778_0_0_11"/>
<dbReference type="AlphaFoldDB" id="E4N8W8"/>
<evidence type="ECO:0000313" key="3">
    <source>
        <dbReference type="Proteomes" id="UP000007076"/>
    </source>
</evidence>
<sequence length="86" mass="9376">MDARERLRAELAGLEPAEFERRAARLRPRDAGLTEADGEHLPYVVAALRRELGHPEPRASTGAYWVGVGLLLALVALLIIRAVAGH</sequence>
<reference evidence="2 3" key="1">
    <citation type="journal article" date="2010" name="DNA Res.">
        <title>Genome sequence of Kitasatospora setae NBRC 14216T: an evolutionary snapshot of the family Streptomycetaceae.</title>
        <authorList>
            <person name="Ichikawa N."/>
            <person name="Oguchi A."/>
            <person name="Ikeda H."/>
            <person name="Ishikawa J."/>
            <person name="Kitani S."/>
            <person name="Watanabe Y."/>
            <person name="Nakamura S."/>
            <person name="Katano Y."/>
            <person name="Kishi E."/>
            <person name="Sasagawa M."/>
            <person name="Ankai A."/>
            <person name="Fukui S."/>
            <person name="Hashimoto Y."/>
            <person name="Kamata S."/>
            <person name="Otoguro M."/>
            <person name="Tanikawa S."/>
            <person name="Nihira T."/>
            <person name="Horinouchi S."/>
            <person name="Ohnishi Y."/>
            <person name="Hayakawa M."/>
            <person name="Kuzuyama T."/>
            <person name="Arisawa A."/>
            <person name="Nomoto F."/>
            <person name="Miura H."/>
            <person name="Takahashi Y."/>
            <person name="Fujita N."/>
        </authorList>
    </citation>
    <scope>NUCLEOTIDE SEQUENCE [LARGE SCALE GENOMIC DNA]</scope>
    <source>
        <strain evidence="3">ATCC 33774 / DSM 43861 / JCM 3304 / KCC A-0304 / NBRC 14216 / KM-6054</strain>
    </source>
</reference>
<proteinExistence type="predicted"/>
<keyword evidence="1" id="KW-0812">Transmembrane</keyword>
<gene>
    <name evidence="2" type="ordered locus">KSE_18240</name>
</gene>
<accession>E4N8W8</accession>
<keyword evidence="1" id="KW-0472">Membrane</keyword>
<feature type="transmembrane region" description="Helical" evidence="1">
    <location>
        <begin position="62"/>
        <end position="84"/>
    </location>
</feature>
<dbReference type="PATRIC" id="fig|452652.3.peg.1832"/>
<dbReference type="RefSeq" id="WP_014134967.1">
    <property type="nucleotide sequence ID" value="NC_016109.1"/>
</dbReference>
<protein>
    <submittedName>
        <fullName evidence="2">Uncharacterized protein</fullName>
    </submittedName>
</protein>
<evidence type="ECO:0000256" key="1">
    <source>
        <dbReference type="SAM" id="Phobius"/>
    </source>
</evidence>
<dbReference type="KEGG" id="ksk:KSE_18240"/>
<dbReference type="EMBL" id="AP010968">
    <property type="protein sequence ID" value="BAJ27649.1"/>
    <property type="molecule type" value="Genomic_DNA"/>
</dbReference>
<organism evidence="2 3">
    <name type="scientific">Kitasatospora setae (strain ATCC 33774 / DSM 43861 / JCM 3304 / KCC A-0304 / NBRC 14216 / KM-6054)</name>
    <name type="common">Streptomyces setae</name>
    <dbReference type="NCBI Taxonomy" id="452652"/>
    <lineage>
        <taxon>Bacteria</taxon>
        <taxon>Bacillati</taxon>
        <taxon>Actinomycetota</taxon>
        <taxon>Actinomycetes</taxon>
        <taxon>Kitasatosporales</taxon>
        <taxon>Streptomycetaceae</taxon>
        <taxon>Kitasatospora</taxon>
    </lineage>
</organism>
<evidence type="ECO:0000313" key="2">
    <source>
        <dbReference type="EMBL" id="BAJ27649.1"/>
    </source>
</evidence>
<name>E4N8W8_KITSK</name>